<name>A0ABP8LZ26_9BACT</name>
<proteinExistence type="predicted"/>
<gene>
    <name evidence="1" type="ORF">GCM10023091_18760</name>
</gene>
<comment type="caution">
    <text evidence="1">The sequence shown here is derived from an EMBL/GenBank/DDBJ whole genome shotgun (WGS) entry which is preliminary data.</text>
</comment>
<dbReference type="InterPro" id="IPR027056">
    <property type="entry name" value="Gluconate_2DH_su3"/>
</dbReference>
<evidence type="ECO:0000313" key="2">
    <source>
        <dbReference type="Proteomes" id="UP001501508"/>
    </source>
</evidence>
<dbReference type="RefSeq" id="WP_345028287.1">
    <property type="nucleotide sequence ID" value="NZ_BAABEY010000018.1"/>
</dbReference>
<keyword evidence="2" id="KW-1185">Reference proteome</keyword>
<dbReference type="Pfam" id="PF13618">
    <property type="entry name" value="Gluconate_2-dh3"/>
    <property type="match status" value="1"/>
</dbReference>
<evidence type="ECO:0000313" key="1">
    <source>
        <dbReference type="EMBL" id="GAA4438309.1"/>
    </source>
</evidence>
<accession>A0ABP8LZ26</accession>
<reference evidence="2" key="1">
    <citation type="journal article" date="2019" name="Int. J. Syst. Evol. Microbiol.">
        <title>The Global Catalogue of Microorganisms (GCM) 10K type strain sequencing project: providing services to taxonomists for standard genome sequencing and annotation.</title>
        <authorList>
            <consortium name="The Broad Institute Genomics Platform"/>
            <consortium name="The Broad Institute Genome Sequencing Center for Infectious Disease"/>
            <person name="Wu L."/>
            <person name="Ma J."/>
        </authorList>
    </citation>
    <scope>NUCLEOTIDE SEQUENCE [LARGE SCALE GENOMIC DNA]</scope>
    <source>
        <strain evidence="2">JCM 31920</strain>
    </source>
</reference>
<protein>
    <submittedName>
        <fullName evidence="1">Gluconate 2-dehydrogenase subunit 3 family protein</fullName>
    </submittedName>
</protein>
<sequence>MKRRDSLKAITFTSLGIAGLNPQQALAEQRNADLQTPVDEDIKIPGGRQKEEAIRDARLQKEKFFDTHELATIKVLADIIIPADGTSGSASDAGVTEFIEFIVKDMPQHQLPMRGGLRWLDRESVSRFNKKFVEISADQRIKIVDDIAYPEEVKPRFTQGAAFFSLMRNLTATGFYTSEIGIKDIGFVGNTPNVWTGVPDDVLKQYGFKKNDIR</sequence>
<dbReference type="Proteomes" id="UP001501508">
    <property type="component" value="Unassembled WGS sequence"/>
</dbReference>
<organism evidence="1 2">
    <name type="scientific">Ravibacter arvi</name>
    <dbReference type="NCBI Taxonomy" id="2051041"/>
    <lineage>
        <taxon>Bacteria</taxon>
        <taxon>Pseudomonadati</taxon>
        <taxon>Bacteroidota</taxon>
        <taxon>Cytophagia</taxon>
        <taxon>Cytophagales</taxon>
        <taxon>Spirosomataceae</taxon>
        <taxon>Ravibacter</taxon>
    </lineage>
</organism>
<dbReference type="EMBL" id="BAABEY010000018">
    <property type="protein sequence ID" value="GAA4438309.1"/>
    <property type="molecule type" value="Genomic_DNA"/>
</dbReference>